<dbReference type="STRING" id="108003.B1C78_04875"/>
<dbReference type="RefSeq" id="WP_077278020.1">
    <property type="nucleotide sequence ID" value="NZ_MVBK01000028.1"/>
</dbReference>
<dbReference type="InterPro" id="IPR010239">
    <property type="entry name" value="CHP02001"/>
</dbReference>
<proteinExistence type="predicted"/>
<protein>
    <recommendedName>
        <fullName evidence="4">Outer membrane protein beta-barrel domain-containing protein</fullName>
    </recommendedName>
</protein>
<sequence length="222" mass="23827">MHSKFKKTLINSAVTGALMMGAAGMTTAKAEVTFNAGVFSDYILWGTTASGNNAVVQGGIDYEDASGFYVGSWISTLGDGEGQEVDLYLGYEFEAGGLEFDVGYVYYYYPGLDDADYGDIYASVGFGPVYASVNYAIHADDSDYEGSTVYAIGGGFEIMPSISLDAELGYTEQKGEDGSDKWTFWTIGLTKSTNMGDISITYAQTDESDLDPLFVVGYSISF</sequence>
<evidence type="ECO:0000313" key="2">
    <source>
        <dbReference type="EMBL" id="OOG26406.1"/>
    </source>
</evidence>
<accession>A0A1V3NNS8</accession>
<dbReference type="SUPFAM" id="SSF56935">
    <property type="entry name" value="Porins"/>
    <property type="match status" value="1"/>
</dbReference>
<evidence type="ECO:0008006" key="4">
    <source>
        <dbReference type="Google" id="ProtNLM"/>
    </source>
</evidence>
<feature type="signal peptide" evidence="1">
    <location>
        <begin position="1"/>
        <end position="30"/>
    </location>
</feature>
<organism evidence="2 3">
    <name type="scientific">Thioalkalivibrio denitrificans</name>
    <dbReference type="NCBI Taxonomy" id="108003"/>
    <lineage>
        <taxon>Bacteria</taxon>
        <taxon>Pseudomonadati</taxon>
        <taxon>Pseudomonadota</taxon>
        <taxon>Gammaproteobacteria</taxon>
        <taxon>Chromatiales</taxon>
        <taxon>Ectothiorhodospiraceae</taxon>
        <taxon>Thioalkalivibrio</taxon>
    </lineage>
</organism>
<dbReference type="OrthoDB" id="5781207at2"/>
<comment type="caution">
    <text evidence="2">The sequence shown here is derived from an EMBL/GenBank/DDBJ whole genome shotgun (WGS) entry which is preliminary data.</text>
</comment>
<dbReference type="Pfam" id="PF09694">
    <property type="entry name" value="Gcw_chp"/>
    <property type="match status" value="1"/>
</dbReference>
<reference evidence="2 3" key="1">
    <citation type="submission" date="2017-02" db="EMBL/GenBank/DDBJ databases">
        <title>Genomic diversity within the haloalkaliphilic genus Thioalkalivibrio.</title>
        <authorList>
            <person name="Ahn A.-C."/>
            <person name="Meier-Kolthoff J."/>
            <person name="Overmars L."/>
            <person name="Richter M."/>
            <person name="Woyke T."/>
            <person name="Sorokin D.Y."/>
            <person name="Muyzer G."/>
        </authorList>
    </citation>
    <scope>NUCLEOTIDE SEQUENCE [LARGE SCALE GENOMIC DNA]</scope>
    <source>
        <strain evidence="2 3">ALJD</strain>
    </source>
</reference>
<feature type="chain" id="PRO_5012437684" description="Outer membrane protein beta-barrel domain-containing protein" evidence="1">
    <location>
        <begin position="31"/>
        <end position="222"/>
    </location>
</feature>
<dbReference type="Proteomes" id="UP000189462">
    <property type="component" value="Unassembled WGS sequence"/>
</dbReference>
<evidence type="ECO:0000313" key="3">
    <source>
        <dbReference type="Proteomes" id="UP000189462"/>
    </source>
</evidence>
<dbReference type="EMBL" id="MVBK01000028">
    <property type="protein sequence ID" value="OOG26406.1"/>
    <property type="molecule type" value="Genomic_DNA"/>
</dbReference>
<dbReference type="AlphaFoldDB" id="A0A1V3NNS8"/>
<evidence type="ECO:0000256" key="1">
    <source>
        <dbReference type="SAM" id="SignalP"/>
    </source>
</evidence>
<keyword evidence="3" id="KW-1185">Reference proteome</keyword>
<gene>
    <name evidence="2" type="ORF">B1C78_04875</name>
</gene>
<keyword evidence="1" id="KW-0732">Signal</keyword>
<dbReference type="NCBIfam" id="TIGR02001">
    <property type="entry name" value="gcw_chp"/>
    <property type="match status" value="1"/>
</dbReference>
<name>A0A1V3NNS8_9GAMM</name>